<dbReference type="EMBL" id="VEWK01000001">
    <property type="protein sequence ID" value="TNV15230.1"/>
    <property type="molecule type" value="Genomic_DNA"/>
</dbReference>
<dbReference type="RefSeq" id="WP_123218510.1">
    <property type="nucleotide sequence ID" value="NZ_JACIEX010000001.1"/>
</dbReference>
<accession>A0A5C5CUW6</accession>
<dbReference type="GO" id="GO:0016740">
    <property type="term" value="F:transferase activity"/>
    <property type="evidence" value="ECO:0007669"/>
    <property type="project" value="UniProtKB-KW"/>
</dbReference>
<proteinExistence type="predicted"/>
<evidence type="ECO:0000313" key="3">
    <source>
        <dbReference type="EMBL" id="TNV15230.1"/>
    </source>
</evidence>
<reference evidence="3 4" key="1">
    <citation type="journal article" date="2011" name="Int. J. Syst. Evol. Microbiol.">
        <title>Ochrobactrum pecoris sp. nov., isolated from farm animals.</title>
        <authorList>
            <person name="Kampfer P."/>
            <person name="Huber B."/>
            <person name="Busse H.J."/>
            <person name="Scholz H.C."/>
            <person name="Tomaso H."/>
            <person name="Hotzel H."/>
            <person name="Melzer F."/>
        </authorList>
    </citation>
    <scope>NUCLEOTIDE SEQUENCE [LARGE SCALE GENOMIC DNA]</scope>
    <source>
        <strain evidence="3 4">08RB2639</strain>
    </source>
</reference>
<evidence type="ECO:0000313" key="4">
    <source>
        <dbReference type="Proteomes" id="UP000313390"/>
    </source>
</evidence>
<reference evidence="2 5" key="3">
    <citation type="submission" date="2020-08" db="EMBL/GenBank/DDBJ databases">
        <title>Genomic Encyclopedia of Type Strains, Phase IV (KMG-IV): sequencing the most valuable type-strain genomes for metagenomic binning, comparative biology and taxonomic classification.</title>
        <authorList>
            <person name="Goeker M."/>
        </authorList>
    </citation>
    <scope>NUCLEOTIDE SEQUENCE [LARGE SCALE GENOMIC DNA]</scope>
    <source>
        <strain evidence="2 5">DSM 23868</strain>
    </source>
</reference>
<dbReference type="CDD" id="cd06532">
    <property type="entry name" value="Glyco_transf_25"/>
    <property type="match status" value="1"/>
</dbReference>
<dbReference type="AlphaFoldDB" id="A0A5C5CUW6"/>
<dbReference type="OrthoDB" id="259382at2"/>
<reference evidence="3" key="2">
    <citation type="submission" date="2019-06" db="EMBL/GenBank/DDBJ databases">
        <authorList>
            <person name="Hu M."/>
        </authorList>
    </citation>
    <scope>NUCLEOTIDE SEQUENCE</scope>
    <source>
        <strain evidence="3">08RB2639</strain>
    </source>
</reference>
<keyword evidence="5" id="KW-1185">Reference proteome</keyword>
<evidence type="ECO:0000259" key="1">
    <source>
        <dbReference type="Pfam" id="PF01755"/>
    </source>
</evidence>
<gene>
    <name evidence="3" type="ORF">FIB18_00265</name>
    <name evidence="2" type="ORF">GGQ79_000819</name>
</gene>
<keyword evidence="3" id="KW-0808">Transferase</keyword>
<dbReference type="EMBL" id="JACIEX010000001">
    <property type="protein sequence ID" value="MBB4092346.1"/>
    <property type="molecule type" value="Genomic_DNA"/>
</dbReference>
<protein>
    <submittedName>
        <fullName evidence="2">Glycosyl transferase family 25</fullName>
    </submittedName>
    <submittedName>
        <fullName evidence="3">Glycosyltransferase family 25 protein</fullName>
    </submittedName>
</protein>
<feature type="domain" description="Glycosyl transferase family 25" evidence="1">
    <location>
        <begin position="5"/>
        <end position="116"/>
    </location>
</feature>
<evidence type="ECO:0000313" key="2">
    <source>
        <dbReference type="EMBL" id="MBB4092346.1"/>
    </source>
</evidence>
<comment type="caution">
    <text evidence="3">The sequence shown here is derived from an EMBL/GenBank/DDBJ whole genome shotgun (WGS) entry which is preliminary data.</text>
</comment>
<dbReference type="Proteomes" id="UP000313390">
    <property type="component" value="Unassembled WGS sequence"/>
</dbReference>
<dbReference type="Proteomes" id="UP000553980">
    <property type="component" value="Unassembled WGS sequence"/>
</dbReference>
<organism evidence="3 4">
    <name type="scientific">Brucella pecoris</name>
    <dbReference type="NCBI Taxonomy" id="867683"/>
    <lineage>
        <taxon>Bacteria</taxon>
        <taxon>Pseudomonadati</taxon>
        <taxon>Pseudomonadota</taxon>
        <taxon>Alphaproteobacteria</taxon>
        <taxon>Hyphomicrobiales</taxon>
        <taxon>Brucellaceae</taxon>
        <taxon>Brucella/Ochrobactrum group</taxon>
        <taxon>Brucella</taxon>
    </lineage>
</organism>
<evidence type="ECO:0000313" key="5">
    <source>
        <dbReference type="Proteomes" id="UP000553980"/>
    </source>
</evidence>
<sequence>MKNIEAFIIHLSRAIERKSQVEALIDALSFKTEIIPACDGREIGSSTLRHSYSERLHKPHYPFKLNNNEIACFLSHRKAWQAIVDRGLDAALIFEDDIGVTDQFNHALKVAITHCRPGTMIRFPVRADREHGDVLFHDDDVKLIRPRVVGLRMMAQLISNKAAVKLLAATERFDRPVDTFLQMRWITHIDILSVVPAGIIERSKELGGSTIQRKKTIPQKIMHELLRPIYRAQVSHYSSKTW</sequence>
<dbReference type="InterPro" id="IPR002654">
    <property type="entry name" value="Glyco_trans_25"/>
</dbReference>
<name>A0A5C5CUW6_9HYPH</name>
<dbReference type="Pfam" id="PF01755">
    <property type="entry name" value="Glyco_transf_25"/>
    <property type="match status" value="1"/>
</dbReference>